<dbReference type="AlphaFoldDB" id="A0A3L6T7S7"/>
<gene>
    <name evidence="1" type="ORF">C2845_PM03G19170</name>
</gene>
<dbReference type="InterPro" id="IPR013181">
    <property type="entry name" value="DUF1719"/>
</dbReference>
<dbReference type="EMBL" id="PQIB02000002">
    <property type="protein sequence ID" value="RLN34252.1"/>
    <property type="molecule type" value="Genomic_DNA"/>
</dbReference>
<accession>A0A3L6T7S7</accession>
<dbReference type="PANTHER" id="PTHR33377">
    <property type="entry name" value="OS10G0134700 PROTEIN-RELATED"/>
    <property type="match status" value="1"/>
</dbReference>
<dbReference type="SMART" id="SM01157">
    <property type="entry name" value="DUF1719"/>
    <property type="match status" value="1"/>
</dbReference>
<protein>
    <submittedName>
        <fullName evidence="1">Uncharacterized protein</fullName>
    </submittedName>
</protein>
<keyword evidence="2" id="KW-1185">Reference proteome</keyword>
<sequence>MALSSALAQECVSRVSSYISSNKLDDKVSRAHIIARLEMALSRLEFALERTGKMPITYASLLRRRKIIKRAYVEGTEFLNKHKLHALEGHEEAGQVLIRSSSSSSLQRIASAANLSISSLLGLDKDQLSSSIAQTFEWYADCADKFVTDVESGCPLPRDTFRYPFVRQVFEGKTVVYQRMKGSKQIYFDIWPSVLEGRGVEAHIRYRYFDPKRLDKSFSIKLVLRFSESTDIVGATIDCLQSSASLLNVTAEDAMGELTQLHNLQDMSCSYTQFCPWVDIIQECYPDDTRFFRSDPLCCCQANGREPGVVRSISSELSHIFPEETIFFGFECYVPVLEYRLPSTGSDEHGMLDRHRGQHLELILLFVPHFLRHCVPQGNCIFEVMEGKEEERTYNSIQQTFDTAIRSEAIDCPIHQPEVTKCAVYWRPRHGAAGFLVKRPSVDMVTTVLKTRGRYNTRNSGKRKR</sequence>
<organism evidence="1 2">
    <name type="scientific">Panicum miliaceum</name>
    <name type="common">Proso millet</name>
    <name type="synonym">Broomcorn millet</name>
    <dbReference type="NCBI Taxonomy" id="4540"/>
    <lineage>
        <taxon>Eukaryota</taxon>
        <taxon>Viridiplantae</taxon>
        <taxon>Streptophyta</taxon>
        <taxon>Embryophyta</taxon>
        <taxon>Tracheophyta</taxon>
        <taxon>Spermatophyta</taxon>
        <taxon>Magnoliopsida</taxon>
        <taxon>Liliopsida</taxon>
        <taxon>Poales</taxon>
        <taxon>Poaceae</taxon>
        <taxon>PACMAD clade</taxon>
        <taxon>Panicoideae</taxon>
        <taxon>Panicodae</taxon>
        <taxon>Paniceae</taxon>
        <taxon>Panicinae</taxon>
        <taxon>Panicum</taxon>
        <taxon>Panicum sect. Panicum</taxon>
    </lineage>
</organism>
<evidence type="ECO:0000313" key="2">
    <source>
        <dbReference type="Proteomes" id="UP000275267"/>
    </source>
</evidence>
<name>A0A3L6T7S7_PANMI</name>
<proteinExistence type="predicted"/>
<evidence type="ECO:0000313" key="1">
    <source>
        <dbReference type="EMBL" id="RLN34252.1"/>
    </source>
</evidence>
<dbReference type="Pfam" id="PF08224">
    <property type="entry name" value="DUF1719"/>
    <property type="match status" value="1"/>
</dbReference>
<dbReference type="OrthoDB" id="664460at2759"/>
<comment type="caution">
    <text evidence="1">The sequence shown here is derived from an EMBL/GenBank/DDBJ whole genome shotgun (WGS) entry which is preliminary data.</text>
</comment>
<reference evidence="2" key="1">
    <citation type="journal article" date="2019" name="Nat. Commun.">
        <title>The genome of broomcorn millet.</title>
        <authorList>
            <person name="Zou C."/>
            <person name="Miki D."/>
            <person name="Li D."/>
            <person name="Tang Q."/>
            <person name="Xiao L."/>
            <person name="Rajput S."/>
            <person name="Deng P."/>
            <person name="Jia W."/>
            <person name="Huang R."/>
            <person name="Zhang M."/>
            <person name="Sun Y."/>
            <person name="Hu J."/>
            <person name="Fu X."/>
            <person name="Schnable P.S."/>
            <person name="Li F."/>
            <person name="Zhang H."/>
            <person name="Feng B."/>
            <person name="Zhu X."/>
            <person name="Liu R."/>
            <person name="Schnable J.C."/>
            <person name="Zhu J.-K."/>
            <person name="Zhang H."/>
        </authorList>
    </citation>
    <scope>NUCLEOTIDE SEQUENCE [LARGE SCALE GENOMIC DNA]</scope>
</reference>
<dbReference type="Proteomes" id="UP000275267">
    <property type="component" value="Unassembled WGS sequence"/>
</dbReference>
<dbReference type="PANTHER" id="PTHR33377:SF26">
    <property type="match status" value="1"/>
</dbReference>